<dbReference type="Proteomes" id="UP000030750">
    <property type="component" value="Unassembled WGS sequence"/>
</dbReference>
<reference evidence="1" key="2">
    <citation type="submission" date="2013-10" db="EMBL/GenBank/DDBJ databases">
        <authorList>
            <person name="Aslett M."/>
        </authorList>
    </citation>
    <scope>NUCLEOTIDE SEQUENCE [LARGE SCALE GENOMIC DNA]</scope>
    <source>
        <strain evidence="1">Houghton</strain>
    </source>
</reference>
<proteinExistence type="predicted"/>
<reference evidence="1" key="1">
    <citation type="submission" date="2013-10" db="EMBL/GenBank/DDBJ databases">
        <title>Genomic analysis of the causative agents of coccidiosis in chickens.</title>
        <authorList>
            <person name="Reid A.J."/>
            <person name="Blake D."/>
            <person name="Billington K."/>
            <person name="Browne H."/>
            <person name="Dunn M."/>
            <person name="Hung S."/>
            <person name="Kawahara F."/>
            <person name="Miranda-Saavedra D."/>
            <person name="Mourier T."/>
            <person name="Nagra H."/>
            <person name="Otto T.D."/>
            <person name="Rawlings N."/>
            <person name="Sanchez A."/>
            <person name="Sanders M."/>
            <person name="Subramaniam C."/>
            <person name="Tay Y."/>
            <person name="Dear P."/>
            <person name="Doerig C."/>
            <person name="Gruber A."/>
            <person name="Parkinson J."/>
            <person name="Shirley M."/>
            <person name="Wan K.L."/>
            <person name="Berriman M."/>
            <person name="Tomley F."/>
            <person name="Pain A."/>
        </authorList>
    </citation>
    <scope>NUCLEOTIDE SEQUENCE [LARGE SCALE GENOMIC DNA]</scope>
    <source>
        <strain evidence="1">Houghton</strain>
    </source>
</reference>
<dbReference type="EMBL" id="HG713043">
    <property type="protein sequence ID" value="CDJ51938.1"/>
    <property type="molecule type" value="Genomic_DNA"/>
</dbReference>
<protein>
    <submittedName>
        <fullName evidence="1">Uncharacterized protein</fullName>
    </submittedName>
</protein>
<organism evidence="1 2">
    <name type="scientific">Eimeria brunetti</name>
    <dbReference type="NCBI Taxonomy" id="51314"/>
    <lineage>
        <taxon>Eukaryota</taxon>
        <taxon>Sar</taxon>
        <taxon>Alveolata</taxon>
        <taxon>Apicomplexa</taxon>
        <taxon>Conoidasida</taxon>
        <taxon>Coccidia</taxon>
        <taxon>Eucoccidiorida</taxon>
        <taxon>Eimeriorina</taxon>
        <taxon>Eimeriidae</taxon>
        <taxon>Eimeria</taxon>
    </lineage>
</organism>
<gene>
    <name evidence="1" type="ORF">EBH_0045810</name>
</gene>
<dbReference type="OrthoDB" id="10543601at2759"/>
<accession>U6LRR9</accession>
<dbReference type="AlphaFoldDB" id="U6LRR9"/>
<name>U6LRR9_9EIME</name>
<dbReference type="VEuPathDB" id="ToxoDB:EBH_0045810"/>
<sequence length="126" mass="12753">MGNCHRVAAFLGEITSKLKALAPGAAAFIPAGVRLDEEMAPVHMLFVVYRHPDSSSSSSSSSSGGGGAAAAAAAAAAGAVEGGTGDYLETEASRRRHFTVALVNSSGFGQEYHAFAVEKCPSPGRV</sequence>
<keyword evidence="2" id="KW-1185">Reference proteome</keyword>
<evidence type="ECO:0000313" key="1">
    <source>
        <dbReference type="EMBL" id="CDJ51938.1"/>
    </source>
</evidence>
<evidence type="ECO:0000313" key="2">
    <source>
        <dbReference type="Proteomes" id="UP000030750"/>
    </source>
</evidence>